<dbReference type="InParanoid" id="A0A0C2ZJ24"/>
<evidence type="ECO:0000313" key="3">
    <source>
        <dbReference type="Proteomes" id="UP000053989"/>
    </source>
</evidence>
<evidence type="ECO:0000313" key="2">
    <source>
        <dbReference type="EMBL" id="KIM52762.1"/>
    </source>
</evidence>
<protein>
    <submittedName>
        <fullName evidence="2">Uncharacterized protein</fullName>
    </submittedName>
</protein>
<dbReference type="OrthoDB" id="10477071at2759"/>
<name>A0A0C2ZJ24_9AGAM</name>
<feature type="compositionally biased region" description="Acidic residues" evidence="1">
    <location>
        <begin position="57"/>
        <end position="66"/>
    </location>
</feature>
<dbReference type="Proteomes" id="UP000053989">
    <property type="component" value="Unassembled WGS sequence"/>
</dbReference>
<dbReference type="EMBL" id="KN822201">
    <property type="protein sequence ID" value="KIM52762.1"/>
    <property type="molecule type" value="Genomic_DNA"/>
</dbReference>
<evidence type="ECO:0000256" key="1">
    <source>
        <dbReference type="SAM" id="MobiDB-lite"/>
    </source>
</evidence>
<feature type="region of interest" description="Disordered" evidence="1">
    <location>
        <begin position="56"/>
        <end position="91"/>
    </location>
</feature>
<reference evidence="2 3" key="1">
    <citation type="submission" date="2014-04" db="EMBL/GenBank/DDBJ databases">
        <authorList>
            <consortium name="DOE Joint Genome Institute"/>
            <person name="Kuo A."/>
            <person name="Kohler A."/>
            <person name="Nagy L.G."/>
            <person name="Floudas D."/>
            <person name="Copeland A."/>
            <person name="Barry K.W."/>
            <person name="Cichocki N."/>
            <person name="Veneault-Fourrey C."/>
            <person name="LaButti K."/>
            <person name="Lindquist E.A."/>
            <person name="Lipzen A."/>
            <person name="Lundell T."/>
            <person name="Morin E."/>
            <person name="Murat C."/>
            <person name="Sun H."/>
            <person name="Tunlid A."/>
            <person name="Henrissat B."/>
            <person name="Grigoriev I.V."/>
            <person name="Hibbett D.S."/>
            <person name="Martin F."/>
            <person name="Nordberg H.P."/>
            <person name="Cantor M.N."/>
            <person name="Hua S.X."/>
        </authorList>
    </citation>
    <scope>NUCLEOTIDE SEQUENCE [LARGE SCALE GENOMIC DNA]</scope>
    <source>
        <strain evidence="2 3">Foug A</strain>
    </source>
</reference>
<accession>A0A0C2ZJ24</accession>
<organism evidence="2 3">
    <name type="scientific">Scleroderma citrinum Foug A</name>
    <dbReference type="NCBI Taxonomy" id="1036808"/>
    <lineage>
        <taxon>Eukaryota</taxon>
        <taxon>Fungi</taxon>
        <taxon>Dikarya</taxon>
        <taxon>Basidiomycota</taxon>
        <taxon>Agaricomycotina</taxon>
        <taxon>Agaricomycetes</taxon>
        <taxon>Agaricomycetidae</taxon>
        <taxon>Boletales</taxon>
        <taxon>Sclerodermatineae</taxon>
        <taxon>Sclerodermataceae</taxon>
        <taxon>Scleroderma</taxon>
    </lineage>
</organism>
<sequence>MLRDSVIGDNTCTLSDLVVESALRYKIGGATSGLDAAYTARLAILRRFSYEHPELLDRDEEMDEDPVQPNDERSSADPPTRKKRKRGGRVAKGQDFWSQAENWFNACRKQWGDSWNSPGWNNYILETIATDKQRYQPEVVHNAFMEDVITDYLTGPVASTTAGLGTIEDLLQAMT</sequence>
<proteinExistence type="predicted"/>
<gene>
    <name evidence="2" type="ORF">SCLCIDRAFT_489094</name>
</gene>
<reference evidence="3" key="2">
    <citation type="submission" date="2015-01" db="EMBL/GenBank/DDBJ databases">
        <title>Evolutionary Origins and Diversification of the Mycorrhizal Mutualists.</title>
        <authorList>
            <consortium name="DOE Joint Genome Institute"/>
            <consortium name="Mycorrhizal Genomics Consortium"/>
            <person name="Kohler A."/>
            <person name="Kuo A."/>
            <person name="Nagy L.G."/>
            <person name="Floudas D."/>
            <person name="Copeland A."/>
            <person name="Barry K.W."/>
            <person name="Cichocki N."/>
            <person name="Veneault-Fourrey C."/>
            <person name="LaButti K."/>
            <person name="Lindquist E.A."/>
            <person name="Lipzen A."/>
            <person name="Lundell T."/>
            <person name="Morin E."/>
            <person name="Murat C."/>
            <person name="Riley R."/>
            <person name="Ohm R."/>
            <person name="Sun H."/>
            <person name="Tunlid A."/>
            <person name="Henrissat B."/>
            <person name="Grigoriev I.V."/>
            <person name="Hibbett D.S."/>
            <person name="Martin F."/>
        </authorList>
    </citation>
    <scope>NUCLEOTIDE SEQUENCE [LARGE SCALE GENOMIC DNA]</scope>
    <source>
        <strain evidence="3">Foug A</strain>
    </source>
</reference>
<keyword evidence="3" id="KW-1185">Reference proteome</keyword>
<dbReference type="HOGENOM" id="CLU_1533459_0_0_1"/>
<dbReference type="AlphaFoldDB" id="A0A0C2ZJ24"/>